<name>A0ABU9T931_9HYPH</name>
<comment type="subcellular location">
    <subcellularLocation>
        <location evidence="1">Peroxisome</location>
    </subcellularLocation>
</comment>
<comment type="caution">
    <text evidence="4">The sequence shown here is derived from an EMBL/GenBank/DDBJ whole genome shotgun (WGS) entry which is preliminary data.</text>
</comment>
<evidence type="ECO:0000313" key="4">
    <source>
        <dbReference type="EMBL" id="MEM5502176.1"/>
    </source>
</evidence>
<evidence type="ECO:0000256" key="2">
    <source>
        <dbReference type="ARBA" id="ARBA00023140"/>
    </source>
</evidence>
<dbReference type="CDD" id="cd06558">
    <property type="entry name" value="crotonase-like"/>
    <property type="match status" value="1"/>
</dbReference>
<dbReference type="Gene3D" id="3.90.226.10">
    <property type="entry name" value="2-enoyl-CoA Hydratase, Chain A, domain 1"/>
    <property type="match status" value="1"/>
</dbReference>
<dbReference type="InterPro" id="IPR051053">
    <property type="entry name" value="ECH/Chromodomain_protein"/>
</dbReference>
<proteinExistence type="predicted"/>
<dbReference type="PANTHER" id="PTHR43684:SF1">
    <property type="entry name" value="ENOYL-COA DELTA ISOMERASE 2"/>
    <property type="match status" value="1"/>
</dbReference>
<dbReference type="SUPFAM" id="SSF52096">
    <property type="entry name" value="ClpP/crotonase"/>
    <property type="match status" value="1"/>
</dbReference>
<protein>
    <submittedName>
        <fullName evidence="4">Crotonase/enoyl-CoA hydratase family protein</fullName>
    </submittedName>
</protein>
<dbReference type="EMBL" id="JBBMQO010000006">
    <property type="protein sequence ID" value="MEM5502176.1"/>
    <property type="molecule type" value="Genomic_DNA"/>
</dbReference>
<evidence type="ECO:0000313" key="5">
    <source>
        <dbReference type="Proteomes" id="UP001477870"/>
    </source>
</evidence>
<dbReference type="NCBIfam" id="NF004681">
    <property type="entry name" value="PRK06023.1"/>
    <property type="match status" value="1"/>
</dbReference>
<dbReference type="RefSeq" id="WP_342848532.1">
    <property type="nucleotide sequence ID" value="NZ_JBBMQO010000006.1"/>
</dbReference>
<sequence>MSDHILVSTQGAVQTIRFNRPDKKNAITRDMYAQMTAALSAGEADDAIRCHVILGTPGAFSSGNDLQDFMTFAASGDMGTEVFDFLNCMASLKKPFVSGVDGLAIGIGTTIHMHCDLTFATPQSVFKTPFVDLGLVPEAASSLLAPVIMGHQRAYALLAMGEALKAQQALDAGLIYKVVEADILESMVAETAEKLAARAPQAMAHAKRLMRPDVETVKARILEEGKLFAAQLKSQEAQAAFMAFMTRKK</sequence>
<dbReference type="Pfam" id="PF00378">
    <property type="entry name" value="ECH_1"/>
    <property type="match status" value="1"/>
</dbReference>
<reference evidence="4 5" key="1">
    <citation type="submission" date="2024-03" db="EMBL/GenBank/DDBJ databases">
        <title>Community enrichment and isolation of bacterial strains for fucoidan degradation.</title>
        <authorList>
            <person name="Sichert A."/>
        </authorList>
    </citation>
    <scope>NUCLEOTIDE SEQUENCE [LARGE SCALE GENOMIC DNA]</scope>
    <source>
        <strain evidence="4 5">AS62</strain>
    </source>
</reference>
<dbReference type="PANTHER" id="PTHR43684">
    <property type="match status" value="1"/>
</dbReference>
<evidence type="ECO:0000256" key="1">
    <source>
        <dbReference type="ARBA" id="ARBA00004275"/>
    </source>
</evidence>
<evidence type="ECO:0000256" key="3">
    <source>
        <dbReference type="ARBA" id="ARBA00023235"/>
    </source>
</evidence>
<dbReference type="InterPro" id="IPR029045">
    <property type="entry name" value="ClpP/crotonase-like_dom_sf"/>
</dbReference>
<gene>
    <name evidence="4" type="ORF">WNY59_11290</name>
</gene>
<keyword evidence="3" id="KW-0413">Isomerase</keyword>
<organism evidence="4 5">
    <name type="scientific">Ahrensia kielensis</name>
    <dbReference type="NCBI Taxonomy" id="76980"/>
    <lineage>
        <taxon>Bacteria</taxon>
        <taxon>Pseudomonadati</taxon>
        <taxon>Pseudomonadota</taxon>
        <taxon>Alphaproteobacteria</taxon>
        <taxon>Hyphomicrobiales</taxon>
        <taxon>Ahrensiaceae</taxon>
        <taxon>Ahrensia</taxon>
    </lineage>
</organism>
<keyword evidence="2" id="KW-0576">Peroxisome</keyword>
<accession>A0ABU9T931</accession>
<dbReference type="Proteomes" id="UP001477870">
    <property type="component" value="Unassembled WGS sequence"/>
</dbReference>
<dbReference type="InterPro" id="IPR001753">
    <property type="entry name" value="Enoyl-CoA_hydra/iso"/>
</dbReference>
<keyword evidence="5" id="KW-1185">Reference proteome</keyword>